<dbReference type="AlphaFoldDB" id="A0A556RSJ7"/>
<keyword evidence="1" id="KW-0472">Membrane</keyword>
<reference evidence="2 3" key="1">
    <citation type="submission" date="2019-07" db="EMBL/GenBank/DDBJ databases">
        <title>Gilliamella genomes.</title>
        <authorList>
            <person name="Zheng H."/>
        </authorList>
    </citation>
    <scope>NUCLEOTIDE SEQUENCE [LARGE SCALE GENOMIC DNA]</scope>
    <source>
        <strain evidence="2 3">W8131</strain>
    </source>
</reference>
<dbReference type="RefSeq" id="WP_086327592.1">
    <property type="nucleotide sequence ID" value="NZ_MZNH01000374.1"/>
</dbReference>
<dbReference type="EMBL" id="VMHL01000001">
    <property type="protein sequence ID" value="TSJ91876.1"/>
    <property type="molecule type" value="Genomic_DNA"/>
</dbReference>
<accession>A0A556RSJ7</accession>
<protein>
    <submittedName>
        <fullName evidence="2">Uncharacterized protein</fullName>
    </submittedName>
</protein>
<comment type="caution">
    <text evidence="2">The sequence shown here is derived from an EMBL/GenBank/DDBJ whole genome shotgun (WGS) entry which is preliminary data.</text>
</comment>
<dbReference type="Proteomes" id="UP000319138">
    <property type="component" value="Unassembled WGS sequence"/>
</dbReference>
<evidence type="ECO:0000256" key="1">
    <source>
        <dbReference type="SAM" id="Phobius"/>
    </source>
</evidence>
<evidence type="ECO:0000313" key="2">
    <source>
        <dbReference type="EMBL" id="TSJ91876.1"/>
    </source>
</evidence>
<feature type="transmembrane region" description="Helical" evidence="1">
    <location>
        <begin position="21"/>
        <end position="41"/>
    </location>
</feature>
<gene>
    <name evidence="2" type="ORF">FPQ14_01010</name>
</gene>
<keyword evidence="1" id="KW-0812">Transmembrane</keyword>
<evidence type="ECO:0000313" key="3">
    <source>
        <dbReference type="Proteomes" id="UP000319138"/>
    </source>
</evidence>
<sequence length="214" mass="24544">MARKKKNRKIKKVQTTSNNKSWLNRVITNPVVIIIFFITIITNTANIISSIDTLLSKYKDFWVWFGSSAQFSGKWTNSSEGYIDIIPRIILKNESDVTINVELRVKDHQVTGVINSSAFLDFCNHLEQPENLRVDIKLICNMQSNMLLAGNKSPLKSNFDAEVFNYISGKKLIYATLHFKVSNEELEITNKNIGVYSLFFPNKAFLIKEPEFVD</sequence>
<keyword evidence="1" id="KW-1133">Transmembrane helix</keyword>
<organism evidence="2 3">
    <name type="scientific">Gilliamella apicola</name>
    <dbReference type="NCBI Taxonomy" id="1196095"/>
    <lineage>
        <taxon>Bacteria</taxon>
        <taxon>Pseudomonadati</taxon>
        <taxon>Pseudomonadota</taxon>
        <taxon>Gammaproteobacteria</taxon>
        <taxon>Orbales</taxon>
        <taxon>Orbaceae</taxon>
        <taxon>Gilliamella</taxon>
    </lineage>
</organism>
<name>A0A556RSJ7_9GAMM</name>
<proteinExistence type="predicted"/>